<name>A0A6G0NW68_9STRA</name>
<reference evidence="2 3" key="1">
    <citation type="submission" date="2018-09" db="EMBL/GenBank/DDBJ databases">
        <title>Genomic investigation of the strawberry pathogen Phytophthora fragariae indicates pathogenicity is determined by transcriptional variation in three key races.</title>
        <authorList>
            <person name="Adams T.M."/>
            <person name="Armitage A.D."/>
            <person name="Sobczyk M.K."/>
            <person name="Bates H.J."/>
            <person name="Dunwell J.M."/>
            <person name="Nellist C.F."/>
            <person name="Harrison R.J."/>
        </authorList>
    </citation>
    <scope>NUCLEOTIDE SEQUENCE [LARGE SCALE GENOMIC DNA]</scope>
    <source>
        <strain evidence="2 3">BC-23</strain>
    </source>
</reference>
<dbReference type="PANTHER" id="PTHR33324">
    <property type="entry name" value="EXPRESSED PROTEIN"/>
    <property type="match status" value="1"/>
</dbReference>
<feature type="compositionally biased region" description="Acidic residues" evidence="1">
    <location>
        <begin position="157"/>
        <end position="187"/>
    </location>
</feature>
<sequence length="327" mass="37157">MVHVHPAARRCSKRLPKSHLSGLPLQDVVVQWVLRPGNYQRWRQGRKKKIAGEILAELEAVGCRGPDATDVVCMVESIEKQYVNLARWIQKNEIRASDLLRGEVDEKACSKAKKICPSYCDLVPVFHEFNFDIEVHSSSSSSPSSSSSAREDKANGDEAEEKEEKEDDVKEVEDKEDKEDDVTEVEANEDKAGTVAPEKVDATAGHKRSIEEISQARSQLIACKLDYEMASKREIFNTEQAKRQCAIEIERFRLDGEKWRSETERYRAEIMQARMEAERARTATEQHLGEVQRERYDMTLRVDGVTSRHELAAKGVASEEIDQVLPL</sequence>
<dbReference type="Proteomes" id="UP000476176">
    <property type="component" value="Unassembled WGS sequence"/>
</dbReference>
<feature type="compositionally biased region" description="Low complexity" evidence="1">
    <location>
        <begin position="137"/>
        <end position="148"/>
    </location>
</feature>
<evidence type="ECO:0000313" key="3">
    <source>
        <dbReference type="Proteomes" id="UP000476176"/>
    </source>
</evidence>
<dbReference type="AlphaFoldDB" id="A0A6G0NW68"/>
<evidence type="ECO:0000256" key="1">
    <source>
        <dbReference type="SAM" id="MobiDB-lite"/>
    </source>
</evidence>
<organism evidence="2 3">
    <name type="scientific">Phytophthora fragariae</name>
    <dbReference type="NCBI Taxonomy" id="53985"/>
    <lineage>
        <taxon>Eukaryota</taxon>
        <taxon>Sar</taxon>
        <taxon>Stramenopiles</taxon>
        <taxon>Oomycota</taxon>
        <taxon>Peronosporomycetes</taxon>
        <taxon>Peronosporales</taxon>
        <taxon>Peronosporaceae</taxon>
        <taxon>Phytophthora</taxon>
    </lineage>
</organism>
<proteinExistence type="predicted"/>
<dbReference type="PANTHER" id="PTHR33324:SF2">
    <property type="entry name" value="MYB_SANT-LIKE DNA-BINDING DOMAIN-CONTAINING PROTEIN"/>
    <property type="match status" value="1"/>
</dbReference>
<dbReference type="EMBL" id="QXGC01000683">
    <property type="protein sequence ID" value="KAE9224728.1"/>
    <property type="molecule type" value="Genomic_DNA"/>
</dbReference>
<accession>A0A6G0NW68</accession>
<comment type="caution">
    <text evidence="2">The sequence shown here is derived from an EMBL/GenBank/DDBJ whole genome shotgun (WGS) entry which is preliminary data.</text>
</comment>
<protein>
    <submittedName>
        <fullName evidence="2">Uncharacterized protein</fullName>
    </submittedName>
</protein>
<gene>
    <name evidence="2" type="ORF">PF004_g12122</name>
</gene>
<evidence type="ECO:0000313" key="2">
    <source>
        <dbReference type="EMBL" id="KAE9224728.1"/>
    </source>
</evidence>
<feature type="region of interest" description="Disordered" evidence="1">
    <location>
        <begin position="136"/>
        <end position="207"/>
    </location>
</feature>